<sequence>MNYLTHKLLNSEELEILRKNLEKDSLEWEDGKLTAGKHAAKEKNNLQLRRDSDLSIKFSGLITKKILSNELIKSFSLPKKIHGTIFSKSKSGMKYGRHIDNAYMSSGRADLSFTVFLNCKKKYEGGALSIQGLNSEEKFKLDAGEIIIYPSTYLHSVEKVIDGERLVFIGWIESYVKSIEEREYLFDLDAAARSLLAKYGRSEEVDLIYKSYSNFLRRLGN</sequence>
<dbReference type="InterPro" id="IPR005123">
    <property type="entry name" value="Oxoglu/Fe-dep_dioxygenase_dom"/>
</dbReference>
<dbReference type="InterPro" id="IPR044862">
    <property type="entry name" value="Pro_4_hyd_alph_FE2OG_OXY"/>
</dbReference>
<evidence type="ECO:0000259" key="8">
    <source>
        <dbReference type="PROSITE" id="PS51471"/>
    </source>
</evidence>
<dbReference type="Pfam" id="PF13640">
    <property type="entry name" value="2OG-FeII_Oxy_3"/>
    <property type="match status" value="1"/>
</dbReference>
<evidence type="ECO:0000313" key="9">
    <source>
        <dbReference type="EMBL" id="MBO8223224.1"/>
    </source>
</evidence>
<feature type="binding site" evidence="7">
    <location>
        <position position="100"/>
    </location>
    <ligand>
        <name>Fe cation</name>
        <dbReference type="ChEBI" id="CHEBI:24875"/>
    </ligand>
</feature>
<dbReference type="InterPro" id="IPR041097">
    <property type="entry name" value="PKHD_C"/>
</dbReference>
<dbReference type="GO" id="GO:0016706">
    <property type="term" value="F:2-oxoglutarate-dependent dioxygenase activity"/>
    <property type="evidence" value="ECO:0007669"/>
    <property type="project" value="UniProtKB-UniRule"/>
</dbReference>
<dbReference type="PANTHER" id="PTHR41536:SF1">
    <property type="entry name" value="PKHD-TYPE HYDROXYLASE YBIX"/>
    <property type="match status" value="1"/>
</dbReference>
<protein>
    <submittedName>
        <fullName evidence="9">Fe2+-dependent dioxygenase</fullName>
    </submittedName>
</protein>
<feature type="binding site" evidence="7">
    <location>
        <position position="155"/>
    </location>
    <ligand>
        <name>Fe cation</name>
        <dbReference type="ChEBI" id="CHEBI:24875"/>
    </ligand>
</feature>
<evidence type="ECO:0000313" key="10">
    <source>
        <dbReference type="Proteomes" id="UP000666562"/>
    </source>
</evidence>
<dbReference type="PANTHER" id="PTHR41536">
    <property type="entry name" value="PKHD-TYPE HYDROXYLASE YBIX"/>
    <property type="match status" value="1"/>
</dbReference>
<feature type="domain" description="Fe2OG dioxygenase" evidence="8">
    <location>
        <begin position="80"/>
        <end position="174"/>
    </location>
</feature>
<dbReference type="EMBL" id="JAAORC010000002">
    <property type="protein sequence ID" value="MBO8223224.1"/>
    <property type="molecule type" value="Genomic_DNA"/>
</dbReference>
<evidence type="ECO:0000256" key="6">
    <source>
        <dbReference type="ARBA" id="ARBA00023004"/>
    </source>
</evidence>
<dbReference type="RefSeq" id="WP_100883880.1">
    <property type="nucleotide sequence ID" value="NZ_JAAORC010000002.1"/>
</dbReference>
<dbReference type="NCBIfam" id="NF003974">
    <property type="entry name" value="PRK05467.1-3"/>
    <property type="match status" value="1"/>
</dbReference>
<dbReference type="InterPro" id="IPR023550">
    <property type="entry name" value="PKHD_hydroxylase"/>
</dbReference>
<keyword evidence="6 7" id="KW-0408">Iron</keyword>
<feature type="binding site" evidence="7">
    <location>
        <position position="165"/>
    </location>
    <ligand>
        <name>2-oxoglutarate</name>
        <dbReference type="ChEBI" id="CHEBI:16810"/>
    </ligand>
</feature>
<dbReference type="Gene3D" id="4.10.860.20">
    <property type="entry name" value="Rabenosyn, Rab binding domain"/>
    <property type="match status" value="1"/>
</dbReference>
<dbReference type="GO" id="GO:0005506">
    <property type="term" value="F:iron ion binding"/>
    <property type="evidence" value="ECO:0007669"/>
    <property type="project" value="UniProtKB-UniRule"/>
</dbReference>
<keyword evidence="5 7" id="KW-0560">Oxidoreductase</keyword>
<dbReference type="InterPro" id="IPR006620">
    <property type="entry name" value="Pro_4_hyd_alph"/>
</dbReference>
<proteinExistence type="inferred from homology"/>
<comment type="cofactor">
    <cofactor evidence="1 7">
        <name>L-ascorbate</name>
        <dbReference type="ChEBI" id="CHEBI:38290"/>
    </cofactor>
</comment>
<comment type="caution">
    <text evidence="9">The sequence shown here is derived from an EMBL/GenBank/DDBJ whole genome shotgun (WGS) entry which is preliminary data.</text>
</comment>
<dbReference type="Pfam" id="PF18331">
    <property type="entry name" value="PKHD_C"/>
    <property type="match status" value="1"/>
</dbReference>
<dbReference type="Proteomes" id="UP000666562">
    <property type="component" value="Unassembled WGS sequence"/>
</dbReference>
<feature type="binding site" evidence="7">
    <location>
        <position position="98"/>
    </location>
    <ligand>
        <name>Fe cation</name>
        <dbReference type="ChEBI" id="CHEBI:24875"/>
    </ligand>
</feature>
<dbReference type="GO" id="GO:0006974">
    <property type="term" value="P:DNA damage response"/>
    <property type="evidence" value="ECO:0007669"/>
    <property type="project" value="TreeGrafter"/>
</dbReference>
<dbReference type="GO" id="GO:0006879">
    <property type="term" value="P:intracellular iron ion homeostasis"/>
    <property type="evidence" value="ECO:0007669"/>
    <property type="project" value="TreeGrafter"/>
</dbReference>
<dbReference type="SMART" id="SM00702">
    <property type="entry name" value="P4Hc"/>
    <property type="match status" value="1"/>
</dbReference>
<keyword evidence="3 7" id="KW-0847">Vitamin C</keyword>
<dbReference type="PROSITE" id="PS51471">
    <property type="entry name" value="FE2OG_OXY"/>
    <property type="match status" value="1"/>
</dbReference>
<accession>A0A8I1X2X2</accession>
<dbReference type="AlphaFoldDB" id="A0A8I1X2X2"/>
<evidence type="ECO:0000256" key="2">
    <source>
        <dbReference type="ARBA" id="ARBA00022723"/>
    </source>
</evidence>
<comment type="cofactor">
    <cofactor evidence="7">
        <name>Fe(2+)</name>
        <dbReference type="ChEBI" id="CHEBI:29033"/>
    </cofactor>
    <text evidence="7">Binds 1 Fe(2+) ion per subunit.</text>
</comment>
<reference evidence="9" key="1">
    <citation type="submission" date="2020-03" db="EMBL/GenBank/DDBJ databases">
        <title>Genome differentiation and subclade ecological adaptation of Prochlorococcus HLII clade in the global ocean.</title>
        <authorList>
            <person name="Yan W."/>
            <person name="Fen X."/>
            <person name="Zhang W."/>
        </authorList>
    </citation>
    <scope>NUCLEOTIDE SEQUENCE</scope>
    <source>
        <strain evidence="9">XMU1401</strain>
    </source>
</reference>
<evidence type="ECO:0000256" key="5">
    <source>
        <dbReference type="ARBA" id="ARBA00023002"/>
    </source>
</evidence>
<keyword evidence="2 7" id="KW-0479">Metal-binding</keyword>
<gene>
    <name evidence="9" type="ORF">HA142_06825</name>
</gene>
<name>A0A8I1X2X2_PROMR</name>
<dbReference type="Gene3D" id="2.60.120.620">
    <property type="entry name" value="q2cbj1_9rhob like domain"/>
    <property type="match status" value="1"/>
</dbReference>
<organism evidence="9 10">
    <name type="scientific">Prochlorococcus marinus str. XMU1401</name>
    <dbReference type="NCBI Taxonomy" id="2052594"/>
    <lineage>
        <taxon>Bacteria</taxon>
        <taxon>Bacillati</taxon>
        <taxon>Cyanobacteriota</taxon>
        <taxon>Cyanophyceae</taxon>
        <taxon>Synechococcales</taxon>
        <taxon>Prochlorococcaceae</taxon>
        <taxon>Prochlorococcus</taxon>
    </lineage>
</organism>
<evidence type="ECO:0000256" key="4">
    <source>
        <dbReference type="ARBA" id="ARBA00022964"/>
    </source>
</evidence>
<evidence type="ECO:0000256" key="3">
    <source>
        <dbReference type="ARBA" id="ARBA00022896"/>
    </source>
</evidence>
<evidence type="ECO:0000256" key="7">
    <source>
        <dbReference type="HAMAP-Rule" id="MF_00657"/>
    </source>
</evidence>
<dbReference type="HAMAP" id="MF_00657">
    <property type="entry name" value="Hydroxyl_YbiX"/>
    <property type="match status" value="1"/>
</dbReference>
<keyword evidence="4 7" id="KW-0223">Dioxygenase</keyword>
<dbReference type="GO" id="GO:0031418">
    <property type="term" value="F:L-ascorbic acid binding"/>
    <property type="evidence" value="ECO:0007669"/>
    <property type="project" value="UniProtKB-KW"/>
</dbReference>
<evidence type="ECO:0000256" key="1">
    <source>
        <dbReference type="ARBA" id="ARBA00001961"/>
    </source>
</evidence>